<evidence type="ECO:0000256" key="2">
    <source>
        <dbReference type="ARBA" id="ARBA00022692"/>
    </source>
</evidence>
<feature type="non-terminal residue" evidence="14">
    <location>
        <position position="580"/>
    </location>
</feature>
<dbReference type="Gene3D" id="2.60.120.260">
    <property type="entry name" value="Galactose-binding domain-like"/>
    <property type="match status" value="1"/>
</dbReference>
<evidence type="ECO:0000256" key="10">
    <source>
        <dbReference type="ARBA" id="ARBA00064635"/>
    </source>
</evidence>
<keyword evidence="4" id="KW-0256">Endoplasmic reticulum</keyword>
<dbReference type="GO" id="GO:0005789">
    <property type="term" value="C:endoplasmic reticulum membrane"/>
    <property type="evidence" value="ECO:0007669"/>
    <property type="project" value="UniProtKB-SubCell"/>
</dbReference>
<evidence type="ECO:0000256" key="11">
    <source>
        <dbReference type="SAM" id="MobiDB-lite"/>
    </source>
</evidence>
<sequence length="580" mass="63358">MLIMTNLVVYKALNIISWLLAVVLSDQPMGAAQDGMVLGVQTSVNVSSQVADSMEPPVQPPIGVENTIKEENVMEEIHSSFEDVADTREEAQDEERSQSEPTTVNFHHQHVNIATELSESGQAAVVYTLVDSATAELQKQAAVTVTSDSENSTGPVTIPLTLSDVQDNSTQYIVRAEPRQEPQPPASQPVVEGEGIPGVVEPEISEESNDTLPTAQTSPEPPPQEDIPSFSEWAQKRLAEAEKKKGENVTGGGGGNAPQLKVRHNKNYASPDCGAKVVGANPEAVSAGSVLSSSRDEYLLNTCNARIWFIVELCEAIQPVKIEMANFELFSSSPREFSVWLSDRHPSRDWLPAGRYIAQDERNLQSFNLSAAQFAKYVKVEVHSHYGQEHYCPVSLFRVYGTSEIEVLDTVDEGHHEPAVDDDDDDDDNLVTEGEGEGPKNLFGSARDAVLSIVKKAAEALAKTPQEGRGNASSLSYQRVVVSEPCVSPSHIVVCVNCSDDFYHRMYELLSCRGRMLQQLISTKFVNEAVANSEFCAERGLDLRMGAPYPPRPGSRHRPIDYLKALLPSETLAALCNQLA</sequence>
<evidence type="ECO:0000256" key="4">
    <source>
        <dbReference type="ARBA" id="ARBA00022824"/>
    </source>
</evidence>
<keyword evidence="2" id="KW-0812">Transmembrane</keyword>
<dbReference type="PROSITE" id="PS51469">
    <property type="entry name" value="SUN"/>
    <property type="match status" value="1"/>
</dbReference>
<dbReference type="InterPro" id="IPR045120">
    <property type="entry name" value="Suco/Slp1-like"/>
</dbReference>
<dbReference type="AlphaFoldDB" id="A0A1B6GHT3"/>
<organism evidence="14">
    <name type="scientific">Cuerna arida</name>
    <dbReference type="NCBI Taxonomy" id="1464854"/>
    <lineage>
        <taxon>Eukaryota</taxon>
        <taxon>Metazoa</taxon>
        <taxon>Ecdysozoa</taxon>
        <taxon>Arthropoda</taxon>
        <taxon>Hexapoda</taxon>
        <taxon>Insecta</taxon>
        <taxon>Pterygota</taxon>
        <taxon>Neoptera</taxon>
        <taxon>Paraneoptera</taxon>
        <taxon>Hemiptera</taxon>
        <taxon>Auchenorrhyncha</taxon>
        <taxon>Membracoidea</taxon>
        <taxon>Cicadellidae</taxon>
        <taxon>Cicadellinae</taxon>
        <taxon>Proconiini</taxon>
        <taxon>Cuerna</taxon>
    </lineage>
</organism>
<feature type="compositionally biased region" description="Acidic residues" evidence="11">
    <location>
        <begin position="420"/>
        <end position="436"/>
    </location>
</feature>
<feature type="region of interest" description="Disordered" evidence="11">
    <location>
        <begin position="175"/>
        <end position="194"/>
    </location>
</feature>
<feature type="region of interest" description="Disordered" evidence="11">
    <location>
        <begin position="242"/>
        <end position="262"/>
    </location>
</feature>
<dbReference type="SUPFAM" id="SSF49785">
    <property type="entry name" value="Galactose-binding domain-like"/>
    <property type="match status" value="1"/>
</dbReference>
<keyword evidence="5" id="KW-1133">Transmembrane helix</keyword>
<comment type="subunit">
    <text evidence="10">Interacts with EMP65.</text>
</comment>
<feature type="chain" id="PRO_5008583602" description="SUN domain-containing protein" evidence="12">
    <location>
        <begin position="26"/>
        <end position="580"/>
    </location>
</feature>
<evidence type="ECO:0000256" key="7">
    <source>
        <dbReference type="ARBA" id="ARBA00023180"/>
    </source>
</evidence>
<evidence type="ECO:0000256" key="12">
    <source>
        <dbReference type="SAM" id="SignalP"/>
    </source>
</evidence>
<dbReference type="FunFam" id="2.60.120.260:FF:000099">
    <property type="entry name" value="Uncharacterized protein, isoform C"/>
    <property type="match status" value="1"/>
</dbReference>
<evidence type="ECO:0000256" key="1">
    <source>
        <dbReference type="ARBA" id="ARBA00004389"/>
    </source>
</evidence>
<feature type="region of interest" description="Disordered" evidence="11">
    <location>
        <begin position="411"/>
        <end position="440"/>
    </location>
</feature>
<dbReference type="InterPro" id="IPR008979">
    <property type="entry name" value="Galactose-bd-like_sf"/>
</dbReference>
<dbReference type="EMBL" id="GECZ01007770">
    <property type="protein sequence ID" value="JAS61999.1"/>
    <property type="molecule type" value="Transcribed_RNA"/>
</dbReference>
<dbReference type="InterPro" id="IPR012919">
    <property type="entry name" value="SUN_dom"/>
</dbReference>
<keyword evidence="3 12" id="KW-0732">Signal</keyword>
<evidence type="ECO:0000256" key="5">
    <source>
        <dbReference type="ARBA" id="ARBA00022989"/>
    </source>
</evidence>
<proteinExistence type="inferred from homology"/>
<dbReference type="Pfam" id="PF07738">
    <property type="entry name" value="Sad1_UNC"/>
    <property type="match status" value="1"/>
</dbReference>
<name>A0A1B6GHT3_9HEMI</name>
<evidence type="ECO:0000313" key="14">
    <source>
        <dbReference type="EMBL" id="JAS61999.1"/>
    </source>
</evidence>
<protein>
    <recommendedName>
        <fullName evidence="13">SUN domain-containing protein</fullName>
    </recommendedName>
</protein>
<evidence type="ECO:0000256" key="9">
    <source>
        <dbReference type="ARBA" id="ARBA00061226"/>
    </source>
</evidence>
<dbReference type="PANTHER" id="PTHR12953">
    <property type="entry name" value="MEMBRANE PROTEIN CH1 RELATED"/>
    <property type="match status" value="1"/>
</dbReference>
<gene>
    <name evidence="14" type="ORF">g.29329</name>
</gene>
<feature type="signal peptide" evidence="12">
    <location>
        <begin position="1"/>
        <end position="25"/>
    </location>
</feature>
<evidence type="ECO:0000256" key="8">
    <source>
        <dbReference type="ARBA" id="ARBA00046288"/>
    </source>
</evidence>
<comment type="similarity">
    <text evidence="9">Belongs to the SLP1 family.</text>
</comment>
<reference evidence="14" key="1">
    <citation type="submission" date="2015-11" db="EMBL/GenBank/DDBJ databases">
        <title>De novo transcriptome assembly of four potential Pierce s Disease insect vectors from Arizona vineyards.</title>
        <authorList>
            <person name="Tassone E.E."/>
        </authorList>
    </citation>
    <scope>NUCLEOTIDE SEQUENCE</scope>
</reference>
<accession>A0A1B6GHT3</accession>
<evidence type="ECO:0000256" key="3">
    <source>
        <dbReference type="ARBA" id="ARBA00022729"/>
    </source>
</evidence>
<comment type="subcellular location">
    <subcellularLocation>
        <location evidence="8">Endomembrane system</location>
        <topology evidence="8">Single-pass type I membrane protein</topology>
    </subcellularLocation>
    <subcellularLocation>
        <location evidence="1">Endoplasmic reticulum membrane</location>
        <topology evidence="1">Single-pass membrane protein</topology>
    </subcellularLocation>
</comment>
<evidence type="ECO:0000259" key="13">
    <source>
        <dbReference type="PROSITE" id="PS51469"/>
    </source>
</evidence>
<keyword evidence="7" id="KW-0325">Glycoprotein</keyword>
<feature type="region of interest" description="Disordered" evidence="11">
    <location>
        <begin position="205"/>
        <end position="228"/>
    </location>
</feature>
<evidence type="ECO:0000256" key="6">
    <source>
        <dbReference type="ARBA" id="ARBA00023136"/>
    </source>
</evidence>
<dbReference type="PANTHER" id="PTHR12953:SF0">
    <property type="entry name" value="SUN DOMAIN-CONTAINING OSSIFICATION FACTOR"/>
    <property type="match status" value="1"/>
</dbReference>
<dbReference type="GO" id="GO:0034975">
    <property type="term" value="P:protein folding in endoplasmic reticulum"/>
    <property type="evidence" value="ECO:0007669"/>
    <property type="project" value="TreeGrafter"/>
</dbReference>
<feature type="domain" description="SUN" evidence="13">
    <location>
        <begin position="238"/>
        <end position="404"/>
    </location>
</feature>
<keyword evidence="6" id="KW-0472">Membrane</keyword>